<reference evidence="2 3" key="2">
    <citation type="journal article" date="2002" name="Nature">
        <title>Complete genome sequence of the model actinomycete Streptomyces coelicolor A3(2).</title>
        <authorList>
            <person name="Bentley S.D."/>
            <person name="Chater K.F."/>
            <person name="Cerdeno-Tarraga A.M."/>
            <person name="Challis G.L."/>
            <person name="Thomson N.R."/>
            <person name="James K.D."/>
            <person name="Harris D.E."/>
            <person name="Quail M.A."/>
            <person name="Kieser H."/>
            <person name="Harper D."/>
            <person name="Bateman A."/>
            <person name="Brown S."/>
            <person name="Chandra G."/>
            <person name="Chen C.W."/>
            <person name="Collins M."/>
            <person name="Cronin A."/>
            <person name="Fraser A."/>
            <person name="Goble A."/>
            <person name="Hidalgo J."/>
            <person name="Hornsby T."/>
            <person name="Howarth S."/>
            <person name="Huang C.H."/>
            <person name="Kieser T."/>
            <person name="Larke L."/>
            <person name="Murphy L."/>
            <person name="Oliver K."/>
            <person name="O'Neil S."/>
            <person name="Rabbinowitsch E."/>
            <person name="Rajandream M.A."/>
            <person name="Rutherford K."/>
            <person name="Rutter S."/>
            <person name="Seeger K."/>
            <person name="Saunders D."/>
            <person name="Sharp S."/>
            <person name="Squares R."/>
            <person name="Squares S."/>
            <person name="Taylor K."/>
            <person name="Warren T."/>
            <person name="Wietzorrek A."/>
            <person name="Woodward J."/>
            <person name="Barrell B.G."/>
            <person name="Parkhill J."/>
            <person name="Hopwood D.A."/>
        </authorList>
    </citation>
    <scope>NUCLEOTIDE SEQUENCE [LARGE SCALE GENOMIC DNA]</scope>
    <source>
        <strain evidence="3">ATCC BAA-471 / A3(2) / M145</strain>
    </source>
</reference>
<name>Q9L1T8_STRCO</name>
<organism evidence="2 3">
    <name type="scientific">Streptomyces coelicolor (strain ATCC BAA-471 / A3(2) / M145)</name>
    <dbReference type="NCBI Taxonomy" id="100226"/>
    <lineage>
        <taxon>Bacteria</taxon>
        <taxon>Bacillati</taxon>
        <taxon>Actinomycetota</taxon>
        <taxon>Actinomycetes</taxon>
        <taxon>Kitasatosporales</taxon>
        <taxon>Streptomycetaceae</taxon>
        <taxon>Streptomyces</taxon>
        <taxon>Streptomyces albidoflavus group</taxon>
    </lineage>
</organism>
<dbReference type="InParanoid" id="Q9L1T8"/>
<feature type="compositionally biased region" description="Low complexity" evidence="1">
    <location>
        <begin position="7"/>
        <end position="22"/>
    </location>
</feature>
<dbReference type="Proteomes" id="UP000001973">
    <property type="component" value="Chromosome"/>
</dbReference>
<dbReference type="KEGG" id="sco:SCO2957"/>
<accession>Q9L1T8</accession>
<dbReference type="STRING" id="100226.gene:17760568"/>
<sequence length="192" mass="19652">MDRTRARAVMRGAGRARYGRTASPGPRADRQPAPPTTPRRVPADRPSADRPPTGEAPVTPGGRWPVGWGVPWGAVACGAPGRVGGRVSSGPRFREATGVLGARCSVLGARCSVLGGRWSVLGARCSVPGGRSGGVCRGAPWRPGRRAVSVVACRRACGSGRLRVSSVLGARCSVLGARCSVLGARCPVPGGR</sequence>
<evidence type="ECO:0000256" key="1">
    <source>
        <dbReference type="SAM" id="MobiDB-lite"/>
    </source>
</evidence>
<dbReference type="HOGENOM" id="CLU_1414432_0_0_11"/>
<proteinExistence type="predicted"/>
<evidence type="ECO:0000313" key="2">
    <source>
        <dbReference type="EMBL" id="CAB72203.1"/>
    </source>
</evidence>
<feature type="region of interest" description="Disordered" evidence="1">
    <location>
        <begin position="1"/>
        <end position="65"/>
    </location>
</feature>
<evidence type="ECO:0000313" key="3">
    <source>
        <dbReference type="Proteomes" id="UP000001973"/>
    </source>
</evidence>
<reference evidence="2 3" key="1">
    <citation type="journal article" date="1996" name="Mol. Microbiol.">
        <title>A set of ordered cosmids and a detailed genetic and physical map for the 8 Mb Streptomyces coelicolor A3(2) chromosome.</title>
        <authorList>
            <person name="Redenbach M."/>
            <person name="Kieser H.M."/>
            <person name="Denapaite D."/>
            <person name="Eichner A."/>
            <person name="Cullum J."/>
            <person name="Kinashi H."/>
            <person name="Hopwood D.A."/>
        </authorList>
    </citation>
    <scope>NUCLEOTIDE SEQUENCE [LARGE SCALE GENOMIC DNA]</scope>
    <source>
        <strain evidence="3">ATCC BAA-471 / A3(2) / M145</strain>
    </source>
</reference>
<dbReference type="PaxDb" id="100226-SCO2957"/>
<dbReference type="EMBL" id="AL645882">
    <property type="protein sequence ID" value="CAB72203.1"/>
    <property type="molecule type" value="Genomic_DNA"/>
</dbReference>
<protein>
    <submittedName>
        <fullName evidence="2">Uncharacterized protein</fullName>
    </submittedName>
</protein>
<dbReference type="AlphaFoldDB" id="Q9L1T8"/>
<dbReference type="EMBL" id="AL939114">
    <property type="protein sequence ID" value="CAB72203.1"/>
    <property type="molecule type" value="Genomic_DNA"/>
</dbReference>
<gene>
    <name evidence="2" type="ordered locus">SCO2957</name>
    <name evidence="2" type="ORF">SCE59.16c</name>
</gene>
<keyword evidence="3" id="KW-1185">Reference proteome</keyword>